<feature type="compositionally biased region" description="Basic and acidic residues" evidence="1">
    <location>
        <begin position="201"/>
        <end position="220"/>
    </location>
</feature>
<sequence length="280" mass="33216">MSSRKHRRDPSPESSSSRKKKKSRTDKVEERNVIAISQDDFYEKANEFRLWLKEEKGRLFADLDKDDTRHYFKKFVKQWNKNELDPKYYKGINSTQLASSDTTSYKWAFAKELDTNQQDRIRDSVDTMTGRRRPQPVGPARPDPADIEDVQDYERIARKTERKREKDRRERYLDEVAPKAEGREAQLLKRRAQNAYHKRERSPDVELNERDMYGGGDDFKAMLAAQKRREARQEERREERQRQRYGASTQERMAQMQAKEDATMAMLRQMAANRKAQGGL</sequence>
<evidence type="ECO:0000313" key="3">
    <source>
        <dbReference type="Proteomes" id="UP000242180"/>
    </source>
</evidence>
<feature type="compositionally biased region" description="Basic and acidic residues" evidence="1">
    <location>
        <begin position="152"/>
        <end position="187"/>
    </location>
</feature>
<dbReference type="PANTHER" id="PTHR34117:SF1">
    <property type="entry name" value="STYLE CELL-CYCLE INHIBITOR 1"/>
    <property type="match status" value="1"/>
</dbReference>
<feature type="compositionally biased region" description="Basic and acidic residues" evidence="1">
    <location>
        <begin position="227"/>
        <end position="242"/>
    </location>
</feature>
<evidence type="ECO:0000313" key="2">
    <source>
        <dbReference type="EMBL" id="ORY92066.1"/>
    </source>
</evidence>
<reference evidence="2 3" key="1">
    <citation type="submission" date="2016-07" db="EMBL/GenBank/DDBJ databases">
        <title>Pervasive Adenine N6-methylation of Active Genes in Fungi.</title>
        <authorList>
            <consortium name="DOE Joint Genome Institute"/>
            <person name="Mondo S.J."/>
            <person name="Dannebaum R.O."/>
            <person name="Kuo R.C."/>
            <person name="Labutti K."/>
            <person name="Haridas S."/>
            <person name="Kuo A."/>
            <person name="Salamov A."/>
            <person name="Ahrendt S.R."/>
            <person name="Lipzen A."/>
            <person name="Sullivan W."/>
            <person name="Andreopoulos W.B."/>
            <person name="Clum A."/>
            <person name="Lindquist E."/>
            <person name="Daum C."/>
            <person name="Ramamoorthy G.K."/>
            <person name="Gryganskyi A."/>
            <person name="Culley D."/>
            <person name="Magnuson J.K."/>
            <person name="James T.Y."/>
            <person name="O'Malley M.A."/>
            <person name="Stajich J.E."/>
            <person name="Spatafora J.W."/>
            <person name="Visel A."/>
            <person name="Grigoriev I.V."/>
        </authorList>
    </citation>
    <scope>NUCLEOTIDE SEQUENCE [LARGE SCALE GENOMIC DNA]</scope>
    <source>
        <strain evidence="2 3">NRRL 2496</strain>
    </source>
</reference>
<accession>A0A1X2H2W6</accession>
<protein>
    <submittedName>
        <fullName evidence="2">Uncharacterized protein</fullName>
    </submittedName>
</protein>
<dbReference type="Proteomes" id="UP000242180">
    <property type="component" value="Unassembled WGS sequence"/>
</dbReference>
<organism evidence="2 3">
    <name type="scientific">Syncephalastrum racemosum</name>
    <name type="common">Filamentous fungus</name>
    <dbReference type="NCBI Taxonomy" id="13706"/>
    <lineage>
        <taxon>Eukaryota</taxon>
        <taxon>Fungi</taxon>
        <taxon>Fungi incertae sedis</taxon>
        <taxon>Mucoromycota</taxon>
        <taxon>Mucoromycotina</taxon>
        <taxon>Mucoromycetes</taxon>
        <taxon>Mucorales</taxon>
        <taxon>Syncephalastraceae</taxon>
        <taxon>Syncephalastrum</taxon>
    </lineage>
</organism>
<dbReference type="EMBL" id="MCGN01000010">
    <property type="protein sequence ID" value="ORY92066.1"/>
    <property type="molecule type" value="Genomic_DNA"/>
</dbReference>
<keyword evidence="3" id="KW-1185">Reference proteome</keyword>
<feature type="region of interest" description="Disordered" evidence="1">
    <location>
        <begin position="1"/>
        <end position="30"/>
    </location>
</feature>
<name>A0A1X2H2W6_SYNRA</name>
<dbReference type="PANTHER" id="PTHR34117">
    <property type="entry name" value="STYLE CELL-CYCLE INHIBITOR 1"/>
    <property type="match status" value="1"/>
</dbReference>
<dbReference type="InterPro" id="IPR044688">
    <property type="entry name" value="SCI-1-like"/>
</dbReference>
<dbReference type="OrthoDB" id="2139939at2759"/>
<feature type="compositionally biased region" description="Basic residues" evidence="1">
    <location>
        <begin position="188"/>
        <end position="200"/>
    </location>
</feature>
<evidence type="ECO:0000256" key="1">
    <source>
        <dbReference type="SAM" id="MobiDB-lite"/>
    </source>
</evidence>
<gene>
    <name evidence="2" type="ORF">BCR43DRAFT_446196</name>
</gene>
<dbReference type="OMA" id="MFAMYLD"/>
<proteinExistence type="predicted"/>
<dbReference type="InParanoid" id="A0A1X2H2W6"/>
<dbReference type="AlphaFoldDB" id="A0A1X2H2W6"/>
<dbReference type="STRING" id="13706.A0A1X2H2W6"/>
<feature type="region of interest" description="Disordered" evidence="1">
    <location>
        <begin position="118"/>
        <end position="257"/>
    </location>
</feature>
<comment type="caution">
    <text evidence="2">The sequence shown here is derived from an EMBL/GenBank/DDBJ whole genome shotgun (WGS) entry which is preliminary data.</text>
</comment>